<dbReference type="GO" id="GO:0016887">
    <property type="term" value="F:ATP hydrolysis activity"/>
    <property type="evidence" value="ECO:0007669"/>
    <property type="project" value="InterPro"/>
</dbReference>
<reference evidence="5 6" key="1">
    <citation type="submission" date="2017-04" db="EMBL/GenBank/DDBJ databases">
        <title>Genome sequencing of [Candida] sorbophila.</title>
        <authorList>
            <person name="Ahn J.O."/>
        </authorList>
    </citation>
    <scope>NUCLEOTIDE SEQUENCE [LARGE SCALE GENOMIC DNA]</scope>
    <source>
        <strain evidence="5 6">DS02</strain>
    </source>
</reference>
<dbReference type="InterPro" id="IPR003960">
    <property type="entry name" value="ATPase_AAA_CS"/>
</dbReference>
<evidence type="ECO:0000256" key="2">
    <source>
        <dbReference type="ARBA" id="ARBA00022840"/>
    </source>
</evidence>
<dbReference type="Gene3D" id="1.10.8.60">
    <property type="match status" value="2"/>
</dbReference>
<keyword evidence="1" id="KW-0547">Nucleotide-binding</keyword>
<dbReference type="Proteomes" id="UP000238350">
    <property type="component" value="Unassembled WGS sequence"/>
</dbReference>
<evidence type="ECO:0000313" key="5">
    <source>
        <dbReference type="EMBL" id="PRT55919.1"/>
    </source>
</evidence>
<gene>
    <name evidence="5" type="ORF">B9G98_03539</name>
</gene>
<dbReference type="Pfam" id="PF00004">
    <property type="entry name" value="AAA"/>
    <property type="match status" value="2"/>
</dbReference>
<dbReference type="InterPro" id="IPR003593">
    <property type="entry name" value="AAA+_ATPase"/>
</dbReference>
<dbReference type="InterPro" id="IPR027417">
    <property type="entry name" value="P-loop_NTPase"/>
</dbReference>
<dbReference type="EMBL" id="NDIQ01000022">
    <property type="protein sequence ID" value="PRT55919.1"/>
    <property type="molecule type" value="Genomic_DNA"/>
</dbReference>
<evidence type="ECO:0000259" key="4">
    <source>
        <dbReference type="SMART" id="SM00382"/>
    </source>
</evidence>
<dbReference type="GeneID" id="36517287"/>
<dbReference type="GO" id="GO:0005737">
    <property type="term" value="C:cytoplasm"/>
    <property type="evidence" value="ECO:0007669"/>
    <property type="project" value="TreeGrafter"/>
</dbReference>
<dbReference type="CDD" id="cd19511">
    <property type="entry name" value="RecA-like_CDC48_r2-like"/>
    <property type="match status" value="1"/>
</dbReference>
<dbReference type="FunFam" id="3.40.50.300:FF:001985">
    <property type="entry name" value="Chromosome 9, whole genome shotgun sequence"/>
    <property type="match status" value="1"/>
</dbReference>
<dbReference type="PROSITE" id="PS00674">
    <property type="entry name" value="AAA"/>
    <property type="match status" value="2"/>
</dbReference>
<comment type="caution">
    <text evidence="5">The sequence shown here is derived from an EMBL/GenBank/DDBJ whole genome shotgun (WGS) entry which is preliminary data.</text>
</comment>
<dbReference type="OrthoDB" id="27435at2759"/>
<dbReference type="RefSeq" id="XP_024665864.1">
    <property type="nucleotide sequence ID" value="XM_024810096.1"/>
</dbReference>
<dbReference type="CDD" id="cd19503">
    <property type="entry name" value="RecA-like_CDC48_NLV2_r1-like"/>
    <property type="match status" value="1"/>
</dbReference>
<proteinExistence type="predicted"/>
<dbReference type="GO" id="GO:0005524">
    <property type="term" value="F:ATP binding"/>
    <property type="evidence" value="ECO:0007669"/>
    <property type="project" value="UniProtKB-KW"/>
</dbReference>
<dbReference type="FunFam" id="3.40.50.300:FF:000661">
    <property type="entry name" value="calmodulin-interacting protein 111 isoform X1"/>
    <property type="match status" value="1"/>
</dbReference>
<keyword evidence="2" id="KW-0067">ATP-binding</keyword>
<name>A0A2T0FLR0_9ASCO</name>
<evidence type="ECO:0000313" key="6">
    <source>
        <dbReference type="Proteomes" id="UP000238350"/>
    </source>
</evidence>
<protein>
    <submittedName>
        <fullName evidence="5">ATPase family gene 2 protein</fullName>
    </submittedName>
</protein>
<dbReference type="SUPFAM" id="SSF52540">
    <property type="entry name" value="P-loop containing nucleoside triphosphate hydrolases"/>
    <property type="match status" value="2"/>
</dbReference>
<evidence type="ECO:0000256" key="1">
    <source>
        <dbReference type="ARBA" id="ARBA00022741"/>
    </source>
</evidence>
<keyword evidence="6" id="KW-1185">Reference proteome</keyword>
<dbReference type="InterPro" id="IPR050168">
    <property type="entry name" value="AAA_ATPase_domain"/>
</dbReference>
<dbReference type="Gene3D" id="3.40.50.300">
    <property type="entry name" value="P-loop containing nucleotide triphosphate hydrolases"/>
    <property type="match status" value="2"/>
</dbReference>
<evidence type="ECO:0000256" key="3">
    <source>
        <dbReference type="SAM" id="MobiDB-lite"/>
    </source>
</evidence>
<dbReference type="InterPro" id="IPR003959">
    <property type="entry name" value="ATPase_AAA_core"/>
</dbReference>
<dbReference type="SMART" id="SM00382">
    <property type="entry name" value="AAA"/>
    <property type="match status" value="2"/>
</dbReference>
<dbReference type="Pfam" id="PF17862">
    <property type="entry name" value="AAA_lid_3"/>
    <property type="match status" value="2"/>
</dbReference>
<dbReference type="InterPro" id="IPR041569">
    <property type="entry name" value="AAA_lid_3"/>
</dbReference>
<accession>A0A2T0FLR0</accession>
<dbReference type="PANTHER" id="PTHR23077:SF27">
    <property type="entry name" value="ATPASE FAMILY GENE 2 PROTEIN HOMOLOG A"/>
    <property type="match status" value="1"/>
</dbReference>
<feature type="region of interest" description="Disordered" evidence="3">
    <location>
        <begin position="1"/>
        <end position="24"/>
    </location>
</feature>
<dbReference type="AlphaFoldDB" id="A0A2T0FLR0"/>
<feature type="domain" description="AAA+ ATPase" evidence="4">
    <location>
        <begin position="496"/>
        <end position="631"/>
    </location>
</feature>
<sequence>MSKSASSGGTKKFSVKPKPPPSPTVQELIVRPSNTGAQNGGKIYLDLETIRALGLEAGACASVGRSVFVTGTITPTSCDLDVVEIPQELRRLSGLVAGDRVTVKPAPRPDPAGTVFVFAETPKEKVAKLLKSVGIVQTGLVIDGIEIVGAVKEKTVDDIQSLALSSTKNLPLTITDSTKIVKVDNGLPKSSKYVGYSSIGGLKEELKLLRSKIELPLNRPELFERFQTPPERGFLLYGPPGTGKTLLLKAIANETDNHILRVNGPAIYSKYLGETESALRSIFDEAERFAPAIVFIDEIDALAPKRDSDESGETESRVVATLLTLMDGMNAGGRVVIVGATNRPNNIDPALRRPGRFGQEIEVGIPSAQARQEILQILLSAIPHHLTPLDIEQIASKTHGYVGADLQALSNDAVMCAIQGGLQANKAIDDMFLERDDVEKALVHIRPSAMREVFLETPKVFWSDIGGQADIIRRLKEAVEWPLTQKESFERLGIVPPRGVLLYGPPGCSKTLLAKALATETGLNFLAVKGPELFNKFVGESERAVREIFRKARAAAPSIIFFDEIDALTTARGESEAGGDRVLTSLLNEMDGIESLNGVVILAATNRPDVIDSALMRPGRLDRLVYVRPPDRDARRQILLIQFAKMALDDSVNLEELADATEGCSGAEVVSICQEAGILAMNESVDIAAIRRDHFLAALSGLRKNITASMLEYFENFDTGRL</sequence>
<dbReference type="PANTHER" id="PTHR23077">
    <property type="entry name" value="AAA-FAMILY ATPASE"/>
    <property type="match status" value="1"/>
</dbReference>
<organism evidence="5 6">
    <name type="scientific">Wickerhamiella sorbophila</name>
    <dbReference type="NCBI Taxonomy" id="45607"/>
    <lineage>
        <taxon>Eukaryota</taxon>
        <taxon>Fungi</taxon>
        <taxon>Dikarya</taxon>
        <taxon>Ascomycota</taxon>
        <taxon>Saccharomycotina</taxon>
        <taxon>Dipodascomycetes</taxon>
        <taxon>Dipodascales</taxon>
        <taxon>Trichomonascaceae</taxon>
        <taxon>Wickerhamiella</taxon>
    </lineage>
</organism>
<dbReference type="STRING" id="45607.A0A2T0FLR0"/>
<feature type="domain" description="AAA+ ATPase" evidence="4">
    <location>
        <begin position="230"/>
        <end position="367"/>
    </location>
</feature>